<reference evidence="2" key="1">
    <citation type="submission" date="2022-07" db="EMBL/GenBank/DDBJ databases">
        <title>Fungi with potential for degradation of polypropylene.</title>
        <authorList>
            <person name="Gostincar C."/>
        </authorList>
    </citation>
    <scope>NUCLEOTIDE SEQUENCE</scope>
    <source>
        <strain evidence="2">EXF-13287</strain>
    </source>
</reference>
<feature type="chain" id="PRO_5041272708" evidence="1">
    <location>
        <begin position="20"/>
        <end position="89"/>
    </location>
</feature>
<accession>A0AA38R0W2</accession>
<comment type="caution">
    <text evidence="2">The sequence shown here is derived from an EMBL/GenBank/DDBJ whole genome shotgun (WGS) entry which is preliminary data.</text>
</comment>
<gene>
    <name evidence="2" type="ORF">NKR19_g9674</name>
</gene>
<evidence type="ECO:0000256" key="1">
    <source>
        <dbReference type="SAM" id="SignalP"/>
    </source>
</evidence>
<organism evidence="2 3">
    <name type="scientific">Coniochaeta hoffmannii</name>
    <dbReference type="NCBI Taxonomy" id="91930"/>
    <lineage>
        <taxon>Eukaryota</taxon>
        <taxon>Fungi</taxon>
        <taxon>Dikarya</taxon>
        <taxon>Ascomycota</taxon>
        <taxon>Pezizomycotina</taxon>
        <taxon>Sordariomycetes</taxon>
        <taxon>Sordariomycetidae</taxon>
        <taxon>Coniochaetales</taxon>
        <taxon>Coniochaetaceae</taxon>
        <taxon>Coniochaeta</taxon>
    </lineage>
</organism>
<proteinExistence type="predicted"/>
<keyword evidence="3" id="KW-1185">Reference proteome</keyword>
<feature type="signal peptide" evidence="1">
    <location>
        <begin position="1"/>
        <end position="19"/>
    </location>
</feature>
<dbReference type="AlphaFoldDB" id="A0AA38R0W2"/>
<sequence length="89" mass="8969">MQTAFFTTLMTTILALVSAVPTTEDHHSTRATTVAGANINVSIPPNCKICDSFGLGCVAACLAGGPVDPICDICAGPSIAACLQCIASN</sequence>
<protein>
    <submittedName>
        <fullName evidence="2">Uncharacterized protein</fullName>
    </submittedName>
</protein>
<evidence type="ECO:0000313" key="2">
    <source>
        <dbReference type="EMBL" id="KAJ9130997.1"/>
    </source>
</evidence>
<evidence type="ECO:0000313" key="3">
    <source>
        <dbReference type="Proteomes" id="UP001174691"/>
    </source>
</evidence>
<dbReference type="EMBL" id="JANBVN010000248">
    <property type="protein sequence ID" value="KAJ9130997.1"/>
    <property type="molecule type" value="Genomic_DNA"/>
</dbReference>
<keyword evidence="1" id="KW-0732">Signal</keyword>
<dbReference type="Proteomes" id="UP001174691">
    <property type="component" value="Unassembled WGS sequence"/>
</dbReference>
<name>A0AA38R0W2_9PEZI</name>